<keyword evidence="8" id="KW-1185">Reference proteome</keyword>
<dbReference type="Pfam" id="PF02317">
    <property type="entry name" value="Octopine_DH"/>
    <property type="match status" value="1"/>
</dbReference>
<evidence type="ECO:0000256" key="4">
    <source>
        <dbReference type="ARBA" id="ARBA00048793"/>
    </source>
</evidence>
<protein>
    <recommendedName>
        <fullName evidence="2">2-dehydropantoate 2-reductase</fullName>
    </recommendedName>
</protein>
<dbReference type="UniPathway" id="UPA00028">
    <property type="reaction ID" value="UER00004"/>
</dbReference>
<evidence type="ECO:0000313" key="7">
    <source>
        <dbReference type="EMBL" id="PIO42657.1"/>
    </source>
</evidence>
<dbReference type="EMBL" id="MZMT01000050">
    <property type="protein sequence ID" value="PIO42657.1"/>
    <property type="molecule type" value="Genomic_DNA"/>
</dbReference>
<comment type="catalytic activity">
    <reaction evidence="4">
        <text>(R)-pantoate + NADP(+) = 2-dehydropantoate + NADPH + H(+)</text>
        <dbReference type="Rhea" id="RHEA:16233"/>
        <dbReference type="ChEBI" id="CHEBI:11561"/>
        <dbReference type="ChEBI" id="CHEBI:15378"/>
        <dbReference type="ChEBI" id="CHEBI:15980"/>
        <dbReference type="ChEBI" id="CHEBI:57783"/>
        <dbReference type="ChEBI" id="CHEBI:58349"/>
        <dbReference type="EC" id="1.1.1.169"/>
    </reaction>
</comment>
<dbReference type="OrthoDB" id="6135265at2"/>
<dbReference type="PANTHER" id="PTHR38015">
    <property type="entry name" value="BLR6086 PROTEIN"/>
    <property type="match status" value="1"/>
</dbReference>
<feature type="domain" description="Ketopantoate reductase N-terminal" evidence="6">
    <location>
        <begin position="3"/>
        <end position="86"/>
    </location>
</feature>
<reference evidence="7 8" key="1">
    <citation type="journal article" date="2017" name="Int J Environ Stud">
        <title>Does the Miocene-Pliocene relict legume Oxytropis triphylla form nitrogen-fixing nodules with a combination of bacterial strains?</title>
        <authorList>
            <person name="Safronova V."/>
            <person name="Belimov A."/>
            <person name="Sazanova A."/>
            <person name="Kuznetsova I."/>
            <person name="Popova J."/>
            <person name="Andronov E."/>
            <person name="Verkhozina A."/>
            <person name="Tikhonovich I."/>
        </authorList>
    </citation>
    <scope>NUCLEOTIDE SEQUENCE [LARGE SCALE GENOMIC DNA]</scope>
    <source>
        <strain evidence="7 8">Tri-38</strain>
    </source>
</reference>
<evidence type="ECO:0000313" key="8">
    <source>
        <dbReference type="Proteomes" id="UP000232163"/>
    </source>
</evidence>
<dbReference type="Pfam" id="PF02558">
    <property type="entry name" value="ApbA"/>
    <property type="match status" value="1"/>
</dbReference>
<dbReference type="InterPro" id="IPR036291">
    <property type="entry name" value="NAD(P)-bd_dom_sf"/>
</dbReference>
<keyword evidence="3" id="KW-0566">Pantothenate biosynthesis</keyword>
<accession>A0A2N9VT39</accession>
<dbReference type="InterPro" id="IPR051729">
    <property type="entry name" value="Opine/Lysopine_DH"/>
</dbReference>
<gene>
    <name evidence="7" type="ORF">B5P45_22075</name>
</gene>
<dbReference type="Gene3D" id="3.40.50.720">
    <property type="entry name" value="NAD(P)-binding Rossmann-like Domain"/>
    <property type="match status" value="1"/>
</dbReference>
<dbReference type="InterPro" id="IPR013328">
    <property type="entry name" value="6PGD_dom2"/>
</dbReference>
<dbReference type="KEGG" id="pht:BLM14_27490"/>
<sequence>MKVAVLGAGAGGAASVAELVQAGHDVHFWARSAETIEPHVKLGGVAYEGKLGEGVAKPALITTDLKAAIDGVDVAVVVLPTFSHSAIALALAAAGWSSSRPVVLNPGHTGGALEFAETFSRTGRAAPPVVEFSTLTYVARKYRPNGVTVSGRAKQLKAAALKGGAEVLELAGKLFPGLTPVADVIASDLSNVNMVLHPPGAVLAAAWVEATGGDFTFYVDAMTPGVARVMKQLDDERLAVARAFGHDLPNLIEEMKLLGTVEADVVDTSDFRTAIAGGEANKRIKGPDSLEYRYYKEDFGHGLLPFLEFAKIAGVETPVAHSLYSLAQIAVGTDYRKGGRTAEAMGIAGMSKDQLIEKVRAK</sequence>
<dbReference type="Proteomes" id="UP000232163">
    <property type="component" value="Unassembled WGS sequence"/>
</dbReference>
<name>A0A2N9VT39_9HYPH</name>
<dbReference type="AlphaFoldDB" id="A0A2N9VT39"/>
<dbReference type="RefSeq" id="WP_100003320.1">
    <property type="nucleotide sequence ID" value="NZ_CP017943.1"/>
</dbReference>
<dbReference type="InterPro" id="IPR008927">
    <property type="entry name" value="6-PGluconate_DH-like_C_sf"/>
</dbReference>
<dbReference type="InterPro" id="IPR013332">
    <property type="entry name" value="KPR_N"/>
</dbReference>
<dbReference type="PANTHER" id="PTHR38015:SF1">
    <property type="entry name" value="OPINE DEHYDROGENASE DOMAIN-CONTAINING PROTEIN"/>
    <property type="match status" value="1"/>
</dbReference>
<dbReference type="Gene3D" id="1.10.1040.10">
    <property type="entry name" value="N-(1-d-carboxylethyl)-l-norvaline Dehydrogenase, domain 2"/>
    <property type="match status" value="1"/>
</dbReference>
<comment type="pathway">
    <text evidence="1">Cofactor biosynthesis; (R)-pantothenate biosynthesis; (R)-pantoate from 3-methyl-2-oxobutanoate: step 2/2.</text>
</comment>
<dbReference type="GO" id="GO:0008677">
    <property type="term" value="F:2-dehydropantoate 2-reductase activity"/>
    <property type="evidence" value="ECO:0007669"/>
    <property type="project" value="UniProtKB-EC"/>
</dbReference>
<dbReference type="GO" id="GO:0015940">
    <property type="term" value="P:pantothenate biosynthetic process"/>
    <property type="evidence" value="ECO:0007669"/>
    <property type="project" value="UniProtKB-UniPathway"/>
</dbReference>
<evidence type="ECO:0000256" key="2">
    <source>
        <dbReference type="ARBA" id="ARBA00019465"/>
    </source>
</evidence>
<evidence type="ECO:0000259" key="6">
    <source>
        <dbReference type="Pfam" id="PF02558"/>
    </source>
</evidence>
<proteinExistence type="predicted"/>
<organism evidence="7 8">
    <name type="scientific">Phyllobacterium zundukense</name>
    <dbReference type="NCBI Taxonomy" id="1867719"/>
    <lineage>
        <taxon>Bacteria</taxon>
        <taxon>Pseudomonadati</taxon>
        <taxon>Pseudomonadota</taxon>
        <taxon>Alphaproteobacteria</taxon>
        <taxon>Hyphomicrobiales</taxon>
        <taxon>Phyllobacteriaceae</taxon>
        <taxon>Phyllobacterium</taxon>
    </lineage>
</organism>
<dbReference type="SUPFAM" id="SSF48179">
    <property type="entry name" value="6-phosphogluconate dehydrogenase C-terminal domain-like"/>
    <property type="match status" value="1"/>
</dbReference>
<evidence type="ECO:0000256" key="1">
    <source>
        <dbReference type="ARBA" id="ARBA00004994"/>
    </source>
</evidence>
<evidence type="ECO:0000259" key="5">
    <source>
        <dbReference type="Pfam" id="PF02317"/>
    </source>
</evidence>
<evidence type="ECO:0000256" key="3">
    <source>
        <dbReference type="ARBA" id="ARBA00022655"/>
    </source>
</evidence>
<feature type="domain" description="Opine dehydrogenase" evidence="5">
    <location>
        <begin position="181"/>
        <end position="330"/>
    </location>
</feature>
<comment type="caution">
    <text evidence="7">The sequence shown here is derived from an EMBL/GenBank/DDBJ whole genome shotgun (WGS) entry which is preliminary data.</text>
</comment>
<dbReference type="InterPro" id="IPR003421">
    <property type="entry name" value="Opine_DH"/>
</dbReference>
<dbReference type="SUPFAM" id="SSF51735">
    <property type="entry name" value="NAD(P)-binding Rossmann-fold domains"/>
    <property type="match status" value="1"/>
</dbReference>